<sequence length="112" mass="11982">MKKGEGSHKAFSSLVDDEVAFHAAVATVVRAPHKDFMLVAVQNTKIPGSKVRLYSFKDVGTDNVSGGVSRWNMTSQMSPEGSRCSSPNLGPSFSTSTPSTMMNSKSLKSVKL</sequence>
<dbReference type="Proteomes" id="UP001341840">
    <property type="component" value="Unassembled WGS sequence"/>
</dbReference>
<dbReference type="EMBL" id="JASCZI010271916">
    <property type="protein sequence ID" value="MED6217528.1"/>
    <property type="molecule type" value="Genomic_DNA"/>
</dbReference>
<comment type="caution">
    <text evidence="2">The sequence shown here is derived from an EMBL/GenBank/DDBJ whole genome shotgun (WGS) entry which is preliminary data.</text>
</comment>
<evidence type="ECO:0000313" key="3">
    <source>
        <dbReference type="Proteomes" id="UP001341840"/>
    </source>
</evidence>
<evidence type="ECO:0000313" key="2">
    <source>
        <dbReference type="EMBL" id="MED6217528.1"/>
    </source>
</evidence>
<feature type="region of interest" description="Disordered" evidence="1">
    <location>
        <begin position="67"/>
        <end position="112"/>
    </location>
</feature>
<name>A0ABU6Z894_9FABA</name>
<gene>
    <name evidence="2" type="ORF">PIB30_018542</name>
</gene>
<protein>
    <submittedName>
        <fullName evidence="2">Uncharacterized protein</fullName>
    </submittedName>
</protein>
<reference evidence="2 3" key="1">
    <citation type="journal article" date="2023" name="Plants (Basel)">
        <title>Bridging the Gap: Combining Genomics and Transcriptomics Approaches to Understand Stylosanthes scabra, an Orphan Legume from the Brazilian Caatinga.</title>
        <authorList>
            <person name="Ferreira-Neto J.R.C."/>
            <person name="da Silva M.D."/>
            <person name="Binneck E."/>
            <person name="de Melo N.F."/>
            <person name="da Silva R.H."/>
            <person name="de Melo A.L.T.M."/>
            <person name="Pandolfi V."/>
            <person name="Bustamante F.O."/>
            <person name="Brasileiro-Vidal A.C."/>
            <person name="Benko-Iseppon A.M."/>
        </authorList>
    </citation>
    <scope>NUCLEOTIDE SEQUENCE [LARGE SCALE GENOMIC DNA]</scope>
    <source>
        <tissue evidence="2">Leaves</tissue>
    </source>
</reference>
<accession>A0ABU6Z894</accession>
<evidence type="ECO:0000256" key="1">
    <source>
        <dbReference type="SAM" id="MobiDB-lite"/>
    </source>
</evidence>
<feature type="compositionally biased region" description="Low complexity" evidence="1">
    <location>
        <begin position="91"/>
        <end position="106"/>
    </location>
</feature>
<feature type="compositionally biased region" description="Polar residues" evidence="1">
    <location>
        <begin position="67"/>
        <end position="89"/>
    </location>
</feature>
<organism evidence="2 3">
    <name type="scientific">Stylosanthes scabra</name>
    <dbReference type="NCBI Taxonomy" id="79078"/>
    <lineage>
        <taxon>Eukaryota</taxon>
        <taxon>Viridiplantae</taxon>
        <taxon>Streptophyta</taxon>
        <taxon>Embryophyta</taxon>
        <taxon>Tracheophyta</taxon>
        <taxon>Spermatophyta</taxon>
        <taxon>Magnoliopsida</taxon>
        <taxon>eudicotyledons</taxon>
        <taxon>Gunneridae</taxon>
        <taxon>Pentapetalae</taxon>
        <taxon>rosids</taxon>
        <taxon>fabids</taxon>
        <taxon>Fabales</taxon>
        <taxon>Fabaceae</taxon>
        <taxon>Papilionoideae</taxon>
        <taxon>50 kb inversion clade</taxon>
        <taxon>dalbergioids sensu lato</taxon>
        <taxon>Dalbergieae</taxon>
        <taxon>Pterocarpus clade</taxon>
        <taxon>Stylosanthes</taxon>
    </lineage>
</organism>
<proteinExistence type="predicted"/>
<keyword evidence="3" id="KW-1185">Reference proteome</keyword>